<dbReference type="NCBIfam" id="TIGR03624">
    <property type="entry name" value="putative hydrolase"/>
    <property type="match status" value="1"/>
</dbReference>
<dbReference type="Pfam" id="PF00899">
    <property type="entry name" value="ThiF"/>
    <property type="match status" value="1"/>
</dbReference>
<dbReference type="InterPro" id="IPR042271">
    <property type="entry name" value="Zinicin_2_N"/>
</dbReference>
<evidence type="ECO:0000259" key="2">
    <source>
        <dbReference type="Pfam" id="PF00899"/>
    </source>
</evidence>
<feature type="compositionally biased region" description="Basic residues" evidence="1">
    <location>
        <begin position="633"/>
        <end position="652"/>
    </location>
</feature>
<evidence type="ECO:0000256" key="1">
    <source>
        <dbReference type="SAM" id="MobiDB-lite"/>
    </source>
</evidence>
<dbReference type="PATRIC" id="fig|1348663.4.peg.4707"/>
<dbReference type="EMBL" id="JNBY01000095">
    <property type="protein sequence ID" value="KDN83390.1"/>
    <property type="molecule type" value="Genomic_DNA"/>
</dbReference>
<dbReference type="PANTHER" id="PTHR39420">
    <property type="match status" value="1"/>
</dbReference>
<keyword evidence="4" id="KW-1185">Reference proteome</keyword>
<evidence type="ECO:0000313" key="3">
    <source>
        <dbReference type="EMBL" id="KDN83390.1"/>
    </source>
</evidence>
<accession>A0A066YZN6</accession>
<feature type="compositionally biased region" description="Basic and acidic residues" evidence="1">
    <location>
        <begin position="504"/>
        <end position="514"/>
    </location>
</feature>
<name>A0A066YZN6_9ACTN</name>
<sequence length="1431" mass="148145">MTADQIEDPVSDLPFGFGVPPEEPEDGKNKGKKDGEQGDSTPQQPFGFGAGNPFGALFGMGGPGGGQGGDNPFAAMMGGFNPNDLGAAFQQLGQMLSFEGGPVNWELAKNIARQTVVAEQPEGKTKDRSVGAAERTAVTEAVRLADLWLDSATEFPSTSSAAVAWSRAEWIEATLPVWKDLVDPVAERVGNAMGGVLPEEMQAMAGPLMGMMRSMGGAMFGTQIGQALGALAAEVLGSTDVGLPLAPAGKAALLPQNIAEFGDGLNVPSEEVRLYLALREAAHQRLFAHVPWLRAHLFGAVEAYARGIKVDTSRMEELVGQLDPTNPEALQEALAGGLLQPEDTPAQKAALARLETALALVEGWVDAVVHAAAAPHLPHAAALRETLRRRRATGGPAEQTFATLVGLELRPRRLRDASRLWASLADARGVEGRDALWSHPDMLPTAADLDDPDGFVHRDTSAETEGGFDFDALNKLLGEAAGGSTGKADLTKGDADAPGTGKADPTKGDAEARAPARTPPTDPPRTGTATRTARRATPSDVPAHRRRPRADRLDARRRRPAGAPPRLPDAPGGQPRRPVAGLPARPHHRQRPGGRPGRGAGAADAAPQGRQVAADGRPLRARRRDAGRGGPARGRRGVRHRRPGAARRRRPHRAGEAGPAPRALPGQGQARERPPGRAVRRPGPGRGARADQRGVAGPALVRLGRAAGRHRPLGARPGGAGPGAGLVTPAAAPDCCDPCGPGRAGGGRVVPDSGPGAPGAGSGVPGARDVRQAGGGGDALQVAAGALGARVGVQQRPEPGAVVGDQQVRELVQQHVVHHVLRHALEAVGEPDGAFAGGARAPAGVLVGHPADVLGLGAAVQVQPGQLGGPGLQRLVAEHPALLLRGQLVEHLRHPALLLGVRHPGRDQHHGAVALAVRGDGAAAPGAAAHLDLAAVDPPLGPAGPFGLGAGMRAGRRGRGPGGCPGAPTRRRPMGVPFGCHGTGRYPVAATEVRYRDGAAPGTTRPRCPQAVHGDDPTITPGLWTTRFRVRRVGGKLRSPVDPLLRPEASSGAPETDVWRPRMRPVLKPALSRLWREKQTLQFGTVRRHARLIEGVDRRLAMFLELIDGSRDGPALVSAGQRLGLSAEYCQGMLDSLAQSELLDDAEAVHGALKLYPAARGELLGPDLSSLSLVHPAPGEAAAVLHSRARARVEVRGAGRVGAAVGTALAAGGIGEVAVLDRGRVAARDCAPGGFPPGDIGRLRATAARELVHRATGAPVGERYRRPPATPPPPALVVLAPRDGSAAYTGAAVDAQELMRAGIPHLYTGVLEHLGVVGPLVVPGASACGSCATLARRDQDEAWPRLLAQLIDEGPGRPRVPACDSAVAASVAGLAALHVQLYLDGVLPPSVDGWCELSAADGMVRRLRLRSHPDCGCLWQSVTPGQAGTMA</sequence>
<dbReference type="eggNOG" id="COG5282">
    <property type="taxonomic scope" value="Bacteria"/>
</dbReference>
<feature type="region of interest" description="Disordered" evidence="1">
    <location>
        <begin position="482"/>
        <end position="697"/>
    </location>
</feature>
<proteinExistence type="predicted"/>
<feature type="domain" description="THIF-type NAD/FAD binding fold" evidence="2">
    <location>
        <begin position="1190"/>
        <end position="1254"/>
    </location>
</feature>
<dbReference type="Gene3D" id="1.20.150.30">
    <property type="entry name" value="Zincin-like metallopeptidase, N-terminal domain"/>
    <property type="match status" value="1"/>
</dbReference>
<feature type="region of interest" description="Disordered" evidence="1">
    <location>
        <begin position="447"/>
        <end position="466"/>
    </location>
</feature>
<dbReference type="InterPro" id="IPR035985">
    <property type="entry name" value="Ubiquitin-activating_enz"/>
</dbReference>
<protein>
    <recommendedName>
        <fullName evidence="2">THIF-type NAD/FAD binding fold domain-containing protein</fullName>
    </recommendedName>
</protein>
<dbReference type="InterPro" id="IPR018766">
    <property type="entry name" value="Zinicin_2"/>
</dbReference>
<feature type="compositionally biased region" description="Low complexity" evidence="1">
    <location>
        <begin position="524"/>
        <end position="538"/>
    </location>
</feature>
<feature type="compositionally biased region" description="Basic residues" evidence="1">
    <location>
        <begin position="544"/>
        <end position="560"/>
    </location>
</feature>
<dbReference type="SUPFAM" id="SSF55486">
    <property type="entry name" value="Metalloproteases ('zincins'), catalytic domain"/>
    <property type="match status" value="1"/>
</dbReference>
<gene>
    <name evidence="3" type="ORF">KCH_48720</name>
</gene>
<dbReference type="eggNOG" id="COG0476">
    <property type="taxonomic scope" value="Bacteria"/>
</dbReference>
<dbReference type="Gene3D" id="3.40.50.720">
    <property type="entry name" value="NAD(P)-binding Rossmann-like Domain"/>
    <property type="match status" value="1"/>
</dbReference>
<comment type="caution">
    <text evidence="3">The sequence shown here is derived from an EMBL/GenBank/DDBJ whole genome shotgun (WGS) entry which is preliminary data.</text>
</comment>
<dbReference type="Proteomes" id="UP000027178">
    <property type="component" value="Unassembled WGS sequence"/>
</dbReference>
<feature type="region of interest" description="Disordered" evidence="1">
    <location>
        <begin position="1"/>
        <end position="75"/>
    </location>
</feature>
<dbReference type="HOGENOM" id="CLU_252421_0_0_11"/>
<dbReference type="PANTHER" id="PTHR39420:SF2">
    <property type="entry name" value="HYDROLASE"/>
    <property type="match status" value="1"/>
</dbReference>
<dbReference type="Pfam" id="PF10103">
    <property type="entry name" value="Zincin_2"/>
    <property type="match status" value="1"/>
</dbReference>
<dbReference type="GO" id="GO:0008641">
    <property type="term" value="F:ubiquitin-like modifier activating enzyme activity"/>
    <property type="evidence" value="ECO:0007669"/>
    <property type="project" value="InterPro"/>
</dbReference>
<feature type="region of interest" description="Disordered" evidence="1">
    <location>
        <begin position="998"/>
        <end position="1019"/>
    </location>
</feature>
<reference evidence="3 4" key="1">
    <citation type="submission" date="2014-05" db="EMBL/GenBank/DDBJ databases">
        <title>Draft Genome Sequence of Kitasatospora cheerisanensis KCTC 2395.</title>
        <authorList>
            <person name="Nam D.H."/>
        </authorList>
    </citation>
    <scope>NUCLEOTIDE SEQUENCE [LARGE SCALE GENOMIC DNA]</scope>
    <source>
        <strain evidence="3 4">KCTC 2395</strain>
    </source>
</reference>
<feature type="compositionally biased region" description="Low complexity" evidence="1">
    <location>
        <begin position="656"/>
        <end position="666"/>
    </location>
</feature>
<feature type="compositionally biased region" description="Low complexity" evidence="1">
    <location>
        <begin position="601"/>
        <end position="616"/>
    </location>
</feature>
<feature type="compositionally biased region" description="Basic and acidic residues" evidence="1">
    <location>
        <begin position="26"/>
        <end position="36"/>
    </location>
</feature>
<feature type="compositionally biased region" description="Gly residues" evidence="1">
    <location>
        <begin position="48"/>
        <end position="69"/>
    </location>
</feature>
<evidence type="ECO:0000313" key="4">
    <source>
        <dbReference type="Proteomes" id="UP000027178"/>
    </source>
</evidence>
<dbReference type="InterPro" id="IPR000594">
    <property type="entry name" value="ThiF_NAD_FAD-bd"/>
</dbReference>
<feature type="region of interest" description="Disordered" evidence="1">
    <location>
        <begin position="747"/>
        <end position="776"/>
    </location>
</feature>
<organism evidence="3 4">
    <name type="scientific">Kitasatospora cheerisanensis KCTC 2395</name>
    <dbReference type="NCBI Taxonomy" id="1348663"/>
    <lineage>
        <taxon>Bacteria</taxon>
        <taxon>Bacillati</taxon>
        <taxon>Actinomycetota</taxon>
        <taxon>Actinomycetes</taxon>
        <taxon>Kitasatosporales</taxon>
        <taxon>Streptomycetaceae</taxon>
        <taxon>Kitasatospora</taxon>
    </lineage>
</organism>
<feature type="compositionally biased region" description="Acidic residues" evidence="1">
    <location>
        <begin position="1"/>
        <end position="10"/>
    </location>
</feature>
<dbReference type="SUPFAM" id="SSF69572">
    <property type="entry name" value="Activating enzymes of the ubiquitin-like proteins"/>
    <property type="match status" value="1"/>
</dbReference>